<name>E8QX86_ISOPI</name>
<gene>
    <name evidence="2" type="ordered locus">Isop_0324</name>
</gene>
<dbReference type="Gene3D" id="3.90.230.10">
    <property type="entry name" value="Creatinase/methionine aminopeptidase superfamily"/>
    <property type="match status" value="1"/>
</dbReference>
<reference evidence="2 3" key="2">
    <citation type="journal article" date="2011" name="Stand. Genomic Sci.">
        <title>Complete genome sequence of Isosphaera pallida type strain (IS1B).</title>
        <authorList>
            <consortium name="US DOE Joint Genome Institute (JGI-PGF)"/>
            <person name="Goker M."/>
            <person name="Cleland D."/>
            <person name="Saunders E."/>
            <person name="Lapidus A."/>
            <person name="Nolan M."/>
            <person name="Lucas S."/>
            <person name="Hammon N."/>
            <person name="Deshpande S."/>
            <person name="Cheng J.F."/>
            <person name="Tapia R."/>
            <person name="Han C."/>
            <person name="Goodwin L."/>
            <person name="Pitluck S."/>
            <person name="Liolios K."/>
            <person name="Pagani I."/>
            <person name="Ivanova N."/>
            <person name="Mavromatis K."/>
            <person name="Pati A."/>
            <person name="Chen A."/>
            <person name="Palaniappan K."/>
            <person name="Land M."/>
            <person name="Hauser L."/>
            <person name="Chang Y.J."/>
            <person name="Jeffries C.D."/>
            <person name="Detter J.C."/>
            <person name="Beck B."/>
            <person name="Woyke T."/>
            <person name="Bristow J."/>
            <person name="Eisen J.A."/>
            <person name="Markowitz V."/>
            <person name="Hugenholtz P."/>
            <person name="Kyrpides N.C."/>
            <person name="Klenk H.P."/>
        </authorList>
    </citation>
    <scope>NUCLEOTIDE SEQUENCE [LARGE SCALE GENOMIC DNA]</scope>
    <source>
        <strain evidence="3">ATCC 43644 / DSM 9630 / IS1B</strain>
    </source>
</reference>
<keyword evidence="3" id="KW-1185">Reference proteome</keyword>
<dbReference type="PANTHER" id="PTHR46112">
    <property type="entry name" value="AMINOPEPTIDASE"/>
    <property type="match status" value="1"/>
</dbReference>
<dbReference type="EMBL" id="CP002353">
    <property type="protein sequence ID" value="ADV60919.1"/>
    <property type="molecule type" value="Genomic_DNA"/>
</dbReference>
<dbReference type="InParanoid" id="E8QX86"/>
<accession>E8QX86</accession>
<organism evidence="2 3">
    <name type="scientific">Isosphaera pallida (strain ATCC 43644 / DSM 9630 / IS1B)</name>
    <dbReference type="NCBI Taxonomy" id="575540"/>
    <lineage>
        <taxon>Bacteria</taxon>
        <taxon>Pseudomonadati</taxon>
        <taxon>Planctomycetota</taxon>
        <taxon>Planctomycetia</taxon>
        <taxon>Isosphaerales</taxon>
        <taxon>Isosphaeraceae</taxon>
        <taxon>Isosphaera</taxon>
    </lineage>
</organism>
<reference key="1">
    <citation type="submission" date="2010-11" db="EMBL/GenBank/DDBJ databases">
        <title>The complete sequence of chromosome of Isophaera pallida ATCC 43644.</title>
        <authorList>
            <consortium name="US DOE Joint Genome Institute (JGI-PGF)"/>
            <person name="Lucas S."/>
            <person name="Copeland A."/>
            <person name="Lapidus A."/>
            <person name="Bruce D."/>
            <person name="Goodwin L."/>
            <person name="Pitluck S."/>
            <person name="Kyrpides N."/>
            <person name="Mavromatis K."/>
            <person name="Pagani I."/>
            <person name="Ivanova N."/>
            <person name="Saunders E."/>
            <person name="Brettin T."/>
            <person name="Detter J.C."/>
            <person name="Han C."/>
            <person name="Tapia R."/>
            <person name="Land M."/>
            <person name="Hauser L."/>
            <person name="Markowitz V."/>
            <person name="Cheng J.-F."/>
            <person name="Hugenholtz P."/>
            <person name="Woyke T."/>
            <person name="Wu D."/>
            <person name="Eisen J.A."/>
        </authorList>
    </citation>
    <scope>NUCLEOTIDE SEQUENCE</scope>
    <source>
        <strain>ATCC 43644</strain>
    </source>
</reference>
<dbReference type="STRING" id="575540.Isop_0324"/>
<evidence type="ECO:0000313" key="2">
    <source>
        <dbReference type="EMBL" id="ADV60919.1"/>
    </source>
</evidence>
<proteinExistence type="predicted"/>
<protein>
    <submittedName>
        <fullName evidence="2">Peptidase M24</fullName>
    </submittedName>
</protein>
<dbReference type="RefSeq" id="WP_013563208.1">
    <property type="nucleotide sequence ID" value="NC_014962.1"/>
</dbReference>
<dbReference type="HOGENOM" id="CLU_056320_0_0_0"/>
<dbReference type="InterPro" id="IPR050659">
    <property type="entry name" value="Peptidase_M24B"/>
</dbReference>
<dbReference type="OrthoDB" id="9806388at2"/>
<evidence type="ECO:0000313" key="3">
    <source>
        <dbReference type="Proteomes" id="UP000008631"/>
    </source>
</evidence>
<dbReference type="eggNOG" id="COG0006">
    <property type="taxonomic scope" value="Bacteria"/>
</dbReference>
<dbReference type="Proteomes" id="UP000008631">
    <property type="component" value="Chromosome"/>
</dbReference>
<dbReference type="SUPFAM" id="SSF55920">
    <property type="entry name" value="Creatinase/aminopeptidase"/>
    <property type="match status" value="1"/>
</dbReference>
<sequence length="400" mass="44058">MTHLDAIRRALREFGLDGWLLYDFRGNNVLARRVLGLEDKPVGSRRFFYFIPADDAVGPTKLVHPIEPAALDHLEGTKRIYERWSSLETHLKETLAGTSKVAMEYAPGLSNPYVSRVDAGTVEAVRALGVEVVSSGDLIQLFEATWDDDQWAMHRQAEAHTTAAFDLAFGMIAEALKEGRTITEGQVQKLILDHFDACDMTTYSPPIVAVNAHSADPHFENTPATDQPIRPGDFVLIDLWAKLKKPRAVYSDLTRVAFAGSSVPPKIASVFDVVARARDQAVTKVRDTLAEGRPLTGAEVDDAARSIIEQAGYGRFFIHRTGHNIGQETHGNGANIDNLETQDQRRILPRTCFSIEPGIYLPGEFGVRSEINVYIDADGRTVHVTGGPVQTEVLPLIPPV</sequence>
<dbReference type="PANTHER" id="PTHR46112:SF3">
    <property type="entry name" value="AMINOPEPTIDASE YPDF"/>
    <property type="match status" value="1"/>
</dbReference>
<evidence type="ECO:0000259" key="1">
    <source>
        <dbReference type="Pfam" id="PF00557"/>
    </source>
</evidence>
<dbReference type="KEGG" id="ipa:Isop_0324"/>
<dbReference type="Pfam" id="PF00557">
    <property type="entry name" value="Peptidase_M24"/>
    <property type="match status" value="1"/>
</dbReference>
<dbReference type="AlphaFoldDB" id="E8QX86"/>
<dbReference type="InterPro" id="IPR000994">
    <property type="entry name" value="Pept_M24"/>
</dbReference>
<dbReference type="InterPro" id="IPR036005">
    <property type="entry name" value="Creatinase/aminopeptidase-like"/>
</dbReference>
<feature type="domain" description="Peptidase M24" evidence="1">
    <location>
        <begin position="154"/>
        <end position="376"/>
    </location>
</feature>